<dbReference type="Pfam" id="PF01497">
    <property type="entry name" value="Peripla_BP_2"/>
    <property type="match status" value="1"/>
</dbReference>
<evidence type="ECO:0000259" key="3">
    <source>
        <dbReference type="PROSITE" id="PS50983"/>
    </source>
</evidence>
<evidence type="ECO:0000256" key="2">
    <source>
        <dbReference type="ARBA" id="ARBA00022729"/>
    </source>
</evidence>
<reference evidence="5" key="1">
    <citation type="submission" date="2023-12" db="EMBL/GenBank/DDBJ databases">
        <title>Novel isolates from deep terrestrial aquifers shed light on the physiology and ecology of the class Limnochordia.</title>
        <authorList>
            <person name="Karnachuk O.V."/>
            <person name="Lukina A.P."/>
            <person name="Avakyan M.R."/>
            <person name="Kadnikov V."/>
            <person name="Begmatov S."/>
            <person name="Beletsky A.V."/>
            <person name="Mardanov A.V."/>
            <person name="Ravin N.V."/>
        </authorList>
    </citation>
    <scope>NUCLEOTIDE SEQUENCE [LARGE SCALE GENOMIC DNA]</scope>
    <source>
        <strain evidence="5">LN</strain>
    </source>
</reference>
<feature type="domain" description="Fe/B12 periplasmic-binding" evidence="3">
    <location>
        <begin position="67"/>
        <end position="317"/>
    </location>
</feature>
<evidence type="ECO:0000313" key="4">
    <source>
        <dbReference type="EMBL" id="WRP14391.1"/>
    </source>
</evidence>
<keyword evidence="5" id="KW-1185">Reference proteome</keyword>
<dbReference type="SUPFAM" id="SSF53807">
    <property type="entry name" value="Helical backbone' metal receptor"/>
    <property type="match status" value="1"/>
</dbReference>
<dbReference type="InterPro" id="IPR054828">
    <property type="entry name" value="Vit_B12_bind_prot"/>
</dbReference>
<name>A0ABZ1BPA9_9FIRM</name>
<keyword evidence="2" id="KW-0732">Signal</keyword>
<organism evidence="4 5">
    <name type="scientific">Geochorda subterranea</name>
    <dbReference type="NCBI Taxonomy" id="3109564"/>
    <lineage>
        <taxon>Bacteria</taxon>
        <taxon>Bacillati</taxon>
        <taxon>Bacillota</taxon>
        <taxon>Limnochordia</taxon>
        <taxon>Limnochordales</taxon>
        <taxon>Geochordaceae</taxon>
        <taxon>Geochorda</taxon>
    </lineage>
</organism>
<dbReference type="PANTHER" id="PTHR30535:SF34">
    <property type="entry name" value="MOLYBDATE-BINDING PROTEIN MOLA"/>
    <property type="match status" value="1"/>
</dbReference>
<dbReference type="CDD" id="cd01144">
    <property type="entry name" value="BtuF"/>
    <property type="match status" value="1"/>
</dbReference>
<dbReference type="InterPro" id="IPR002491">
    <property type="entry name" value="ABC_transptr_periplasmic_BD"/>
</dbReference>
<dbReference type="EMBL" id="CP141614">
    <property type="protein sequence ID" value="WRP14391.1"/>
    <property type="molecule type" value="Genomic_DNA"/>
</dbReference>
<dbReference type="Gene3D" id="3.40.50.1980">
    <property type="entry name" value="Nitrogenase molybdenum iron protein domain"/>
    <property type="match status" value="2"/>
</dbReference>
<gene>
    <name evidence="4" type="ORF">VLY81_13365</name>
</gene>
<dbReference type="Proteomes" id="UP001333102">
    <property type="component" value="Chromosome"/>
</dbReference>
<accession>A0ABZ1BPA9</accession>
<dbReference type="RefSeq" id="WP_324668708.1">
    <property type="nucleotide sequence ID" value="NZ_CP141614.1"/>
</dbReference>
<sequence length="324" mass="34853">MAASYRLARLSYPRRARSLAIAGLLLALALVQALALAPAPPVAAASYPTELVDDAGNPVRLEASPQRIVSLVPSLTEAVCALDACDRLVGVDDYSNYPPQVSSLPRLGGLYDPNVERIVSLDPDLVLLSKYGRLPQALRQAGLTIFILESETLEDGFRNLRTLGRLLDREDRAMRLVESIRQEMQRVAELVRASGRSPSVYYEIDPTPYAAGPDSFIGALIELAGGRNVVPAQLGLFPRISPELVIQADPEVIVLGDAPYGVTARQLAERPGWAALRALREGQVIALDAAQVDLVSRPGPRVAEAVRLLAALLHPALRDELGAP</sequence>
<comment type="similarity">
    <text evidence="1">Belongs to the bacterial solute-binding protein 8 family.</text>
</comment>
<dbReference type="NCBIfam" id="NF038402">
    <property type="entry name" value="TroA_like"/>
    <property type="match status" value="1"/>
</dbReference>
<dbReference type="PROSITE" id="PS50983">
    <property type="entry name" value="FE_B12_PBP"/>
    <property type="match status" value="1"/>
</dbReference>
<dbReference type="InterPro" id="IPR050902">
    <property type="entry name" value="ABC_Transporter_SBP"/>
</dbReference>
<dbReference type="PANTHER" id="PTHR30535">
    <property type="entry name" value="VITAMIN B12-BINDING PROTEIN"/>
    <property type="match status" value="1"/>
</dbReference>
<evidence type="ECO:0000256" key="1">
    <source>
        <dbReference type="ARBA" id="ARBA00008814"/>
    </source>
</evidence>
<protein>
    <submittedName>
        <fullName evidence="4">Cobalamin-binding protein</fullName>
    </submittedName>
</protein>
<proteinExistence type="inferred from homology"/>
<evidence type="ECO:0000313" key="5">
    <source>
        <dbReference type="Proteomes" id="UP001333102"/>
    </source>
</evidence>